<accession>A0AAV8Y1G8</accession>
<dbReference type="Pfam" id="PF02204">
    <property type="entry name" value="VPS9"/>
    <property type="match status" value="1"/>
</dbReference>
<dbReference type="InterPro" id="IPR037191">
    <property type="entry name" value="VPS9_dom_sf"/>
</dbReference>
<organism evidence="2 3">
    <name type="scientific">Aromia moschata</name>
    <dbReference type="NCBI Taxonomy" id="1265417"/>
    <lineage>
        <taxon>Eukaryota</taxon>
        <taxon>Metazoa</taxon>
        <taxon>Ecdysozoa</taxon>
        <taxon>Arthropoda</taxon>
        <taxon>Hexapoda</taxon>
        <taxon>Insecta</taxon>
        <taxon>Pterygota</taxon>
        <taxon>Neoptera</taxon>
        <taxon>Endopterygota</taxon>
        <taxon>Coleoptera</taxon>
        <taxon>Polyphaga</taxon>
        <taxon>Cucujiformia</taxon>
        <taxon>Chrysomeloidea</taxon>
        <taxon>Cerambycidae</taxon>
        <taxon>Cerambycinae</taxon>
        <taxon>Callichromatini</taxon>
        <taxon>Aromia</taxon>
    </lineage>
</organism>
<gene>
    <name evidence="2" type="ORF">NQ318_009702</name>
</gene>
<name>A0AAV8Y1G8_9CUCU</name>
<evidence type="ECO:0000313" key="2">
    <source>
        <dbReference type="EMBL" id="KAJ8944539.1"/>
    </source>
</evidence>
<evidence type="ECO:0000313" key="3">
    <source>
        <dbReference type="Proteomes" id="UP001162162"/>
    </source>
</evidence>
<protein>
    <recommendedName>
        <fullName evidence="1">VPS9 domain-containing protein</fullName>
    </recommendedName>
</protein>
<keyword evidence="3" id="KW-1185">Reference proteome</keyword>
<dbReference type="EMBL" id="JAPWTK010000249">
    <property type="protein sequence ID" value="KAJ8944539.1"/>
    <property type="molecule type" value="Genomic_DNA"/>
</dbReference>
<evidence type="ECO:0000259" key="1">
    <source>
        <dbReference type="PROSITE" id="PS51205"/>
    </source>
</evidence>
<sequence length="327" mass="37966">MFLMWGSDYVYYMFLGSLNSNPGAQNYLKLASPNKRILGDIKEIIYSWNYKSEYNLDAIKSDLDDIVSELTILHFENKNDTHLLKSLHCVVLNEIYENLIPLIRSTFSKDDLYFYERCQKLCKRNVRPGEFGSSIYNSVPFTAAIVELSVLDKYKSPLEKINCLCYTYDLIFADLKLALASLMSQYSEKEYEIPIINNEEVEPILMVVVIKSKLLYLPSNLFYIKIFGEHIIKENDNNRTILKAFERAVTKLIAVKENSIDPYDENKLAPHLDVCKTMKIMAFADKQKYENDDAKLREEEKKRLVSLITTSTAEKNFIPLNLPKMFS</sequence>
<dbReference type="Gene3D" id="1.20.1050.80">
    <property type="entry name" value="VPS9 domain"/>
    <property type="match status" value="1"/>
</dbReference>
<proteinExistence type="predicted"/>
<reference evidence="2" key="1">
    <citation type="journal article" date="2023" name="Insect Mol. Biol.">
        <title>Genome sequencing provides insights into the evolution of gene families encoding plant cell wall-degrading enzymes in longhorned beetles.</title>
        <authorList>
            <person name="Shin N.R."/>
            <person name="Okamura Y."/>
            <person name="Kirsch R."/>
            <person name="Pauchet Y."/>
        </authorList>
    </citation>
    <scope>NUCLEOTIDE SEQUENCE</scope>
    <source>
        <strain evidence="2">AMC_N1</strain>
    </source>
</reference>
<dbReference type="PROSITE" id="PS51205">
    <property type="entry name" value="VPS9"/>
    <property type="match status" value="1"/>
</dbReference>
<dbReference type="Proteomes" id="UP001162162">
    <property type="component" value="Unassembled WGS sequence"/>
</dbReference>
<comment type="caution">
    <text evidence="2">The sequence shown here is derived from an EMBL/GenBank/DDBJ whole genome shotgun (WGS) entry which is preliminary data.</text>
</comment>
<feature type="domain" description="VPS9" evidence="1">
    <location>
        <begin position="108"/>
        <end position="261"/>
    </location>
</feature>
<dbReference type="SUPFAM" id="SSF109993">
    <property type="entry name" value="VPS9 domain"/>
    <property type="match status" value="1"/>
</dbReference>
<dbReference type="InterPro" id="IPR003123">
    <property type="entry name" value="VPS9"/>
</dbReference>
<dbReference type="AlphaFoldDB" id="A0AAV8Y1G8"/>